<gene>
    <name evidence="2" type="ORF">GCM10011613_34420</name>
</gene>
<proteinExistence type="predicted"/>
<evidence type="ECO:0000256" key="1">
    <source>
        <dbReference type="SAM" id="SignalP"/>
    </source>
</evidence>
<sequence>MKLKYCYTSLIVFVVMLSSCGGGGGAGGNTGNQIVANSSSSSVLNSSSSSSSSSVVTTPVAIAPDDQSFTLDEDSVLSGEIKTNYDYIGGSTDKDKFVKEGNTLKGGNVKIVIPEGADPKLYLNYTPAEDFYGDDEAIVYLTKYTNGVPGNAQAVKLNFHVRAVVDESLKFKINNEKLFTTGDQIRLSLPYHPDTQAPVASGTLFKLSIGDVPIPYSIDSESIAFVIPPEVAAGVKTLSLDFDYQNKPQHLTRKISSKIDYVDVEYWMGDKNRIGVTYVVFAENSVQRQKYLDWVTKEFTKLLSNPIVAQYSSYWNLAVIKDPAPENYASLSSGESKILIGDLKTTGEAYVKKYVPNVDWIILNTSLDGRATGGYPMTINYSPINVIMHEFGHVHGKLADEYSDEIFNPNPVYTEGSTPNVTNFNDYDSIPWKHWIADKTKIPGVNTAGFDGVGAFLGAFYAPNKFYRPMYDSLMRNTEAPLGPVNSEAWVLATYERLGLLGSVTSTKESGIRRLTIAKKWNSDVTKIDWYINDVKQNALTNQSSIAIDEATITTANYTVRAELTDLLGYIKNPNAYASFNNVAYGDLFVPGWKDKKNESFQKSWTFDKAASTKLQKQQAAENSGLAVVSNHWVSHTINIRNGEHQLTTTTPYYLLDTLLPVTAHSELRADIVDSAGTKLYSVGIDQPYFYYHEGKGMVNLKDRGAYKIKHPFINGTYQINIVDLRTNQLLTSLQITQAK</sequence>
<dbReference type="InterPro" id="IPR024079">
    <property type="entry name" value="MetalloPept_cat_dom_sf"/>
</dbReference>
<evidence type="ECO:0008006" key="4">
    <source>
        <dbReference type="Google" id="ProtNLM"/>
    </source>
</evidence>
<evidence type="ECO:0000313" key="3">
    <source>
        <dbReference type="Proteomes" id="UP000619761"/>
    </source>
</evidence>
<dbReference type="PROSITE" id="PS51257">
    <property type="entry name" value="PROKAR_LIPOPROTEIN"/>
    <property type="match status" value="1"/>
</dbReference>
<comment type="caution">
    <text evidence="2">The sequence shown here is derived from an EMBL/GenBank/DDBJ whole genome shotgun (WGS) entry which is preliminary data.</text>
</comment>
<accession>A0ABQ3BCX4</accession>
<protein>
    <recommendedName>
        <fullName evidence="4">Lipoprotein</fullName>
    </recommendedName>
</protein>
<organism evidence="2 3">
    <name type="scientific">Cellvibrio zantedeschiae</name>
    <dbReference type="NCBI Taxonomy" id="1237077"/>
    <lineage>
        <taxon>Bacteria</taxon>
        <taxon>Pseudomonadati</taxon>
        <taxon>Pseudomonadota</taxon>
        <taxon>Gammaproteobacteria</taxon>
        <taxon>Cellvibrionales</taxon>
        <taxon>Cellvibrionaceae</taxon>
        <taxon>Cellvibrio</taxon>
    </lineage>
</organism>
<keyword evidence="3" id="KW-1185">Reference proteome</keyword>
<feature type="signal peptide" evidence="1">
    <location>
        <begin position="1"/>
        <end position="21"/>
    </location>
</feature>
<evidence type="ECO:0000313" key="2">
    <source>
        <dbReference type="EMBL" id="GGY86411.1"/>
    </source>
</evidence>
<feature type="chain" id="PRO_5045126741" description="Lipoprotein" evidence="1">
    <location>
        <begin position="22"/>
        <end position="740"/>
    </location>
</feature>
<keyword evidence="1" id="KW-0732">Signal</keyword>
<dbReference type="RefSeq" id="WP_189420895.1">
    <property type="nucleotide sequence ID" value="NZ_BMYZ01000004.1"/>
</dbReference>
<dbReference type="Gene3D" id="3.40.390.10">
    <property type="entry name" value="Collagenase (Catalytic Domain)"/>
    <property type="match status" value="1"/>
</dbReference>
<dbReference type="Proteomes" id="UP000619761">
    <property type="component" value="Unassembled WGS sequence"/>
</dbReference>
<reference evidence="3" key="1">
    <citation type="journal article" date="2019" name="Int. J. Syst. Evol. Microbiol.">
        <title>The Global Catalogue of Microorganisms (GCM) 10K type strain sequencing project: providing services to taxonomists for standard genome sequencing and annotation.</title>
        <authorList>
            <consortium name="The Broad Institute Genomics Platform"/>
            <consortium name="The Broad Institute Genome Sequencing Center for Infectious Disease"/>
            <person name="Wu L."/>
            <person name="Ma J."/>
        </authorList>
    </citation>
    <scope>NUCLEOTIDE SEQUENCE [LARGE SCALE GENOMIC DNA]</scope>
    <source>
        <strain evidence="3">KCTC 32239</strain>
    </source>
</reference>
<dbReference type="EMBL" id="BMYZ01000004">
    <property type="protein sequence ID" value="GGY86411.1"/>
    <property type="molecule type" value="Genomic_DNA"/>
</dbReference>
<name>A0ABQ3BCX4_9GAMM</name>